<sequence length="267" mass="29249">MLSKLLRHEFRATGRIMLPVYALLLVSCGGCTLFGRLLGRYPESTVLSVVQTVFATLFGVTTFGMLLLTLVLMVYRFYKNLMTDEGYLMFTLPVSRSQLIWSKLLVALVWSVLSTVLAALAWMAEISVVGRENVFSLIVQGLRSLRQHLSGNLTGCAAALVVLCLVSCLVSFLKFYAAISLGHSFSNHKVLLSVVFYIAFGIVTQTIGTIFASVGIQIDTSPDFWSNLPVVQVFSSLAWAAAGVSALLGAAYYVLTLLMLKKRLNLQ</sequence>
<gene>
    <name evidence="2" type="ORF">LKD37_07475</name>
</gene>
<feature type="transmembrane region" description="Helical" evidence="1">
    <location>
        <begin position="157"/>
        <end position="178"/>
    </location>
</feature>
<dbReference type="EMBL" id="JAJEPW010000017">
    <property type="protein sequence ID" value="MCC2129354.1"/>
    <property type="molecule type" value="Genomic_DNA"/>
</dbReference>
<dbReference type="RefSeq" id="WP_302928628.1">
    <property type="nucleotide sequence ID" value="NZ_JAJEPW010000017.1"/>
</dbReference>
<comment type="caution">
    <text evidence="2">The sequence shown here is derived from an EMBL/GenBank/DDBJ whole genome shotgun (WGS) entry which is preliminary data.</text>
</comment>
<feature type="transmembrane region" description="Helical" evidence="1">
    <location>
        <begin position="190"/>
        <end position="216"/>
    </location>
</feature>
<keyword evidence="3" id="KW-1185">Reference proteome</keyword>
<accession>A0AAE3ABX1</accession>
<keyword evidence="1" id="KW-1133">Transmembrane helix</keyword>
<feature type="transmembrane region" description="Helical" evidence="1">
    <location>
        <begin position="53"/>
        <end position="78"/>
    </location>
</feature>
<protein>
    <submittedName>
        <fullName evidence="2">ABC transporter permease</fullName>
    </submittedName>
</protein>
<feature type="transmembrane region" description="Helical" evidence="1">
    <location>
        <begin position="20"/>
        <end position="41"/>
    </location>
</feature>
<dbReference type="PROSITE" id="PS51257">
    <property type="entry name" value="PROKAR_LIPOPROTEIN"/>
    <property type="match status" value="1"/>
</dbReference>
<evidence type="ECO:0000313" key="3">
    <source>
        <dbReference type="Proteomes" id="UP001199319"/>
    </source>
</evidence>
<keyword evidence="1" id="KW-0812">Transmembrane</keyword>
<feature type="transmembrane region" description="Helical" evidence="1">
    <location>
        <begin position="236"/>
        <end position="260"/>
    </location>
</feature>
<keyword evidence="1" id="KW-0472">Membrane</keyword>
<name>A0AAE3ABX1_9FIRM</name>
<evidence type="ECO:0000256" key="1">
    <source>
        <dbReference type="SAM" id="Phobius"/>
    </source>
</evidence>
<evidence type="ECO:0000313" key="2">
    <source>
        <dbReference type="EMBL" id="MCC2129354.1"/>
    </source>
</evidence>
<proteinExistence type="predicted"/>
<feature type="transmembrane region" description="Helical" evidence="1">
    <location>
        <begin position="99"/>
        <end position="124"/>
    </location>
</feature>
<dbReference type="Proteomes" id="UP001199319">
    <property type="component" value="Unassembled WGS sequence"/>
</dbReference>
<reference evidence="2" key="1">
    <citation type="submission" date="2021-10" db="EMBL/GenBank/DDBJ databases">
        <title>Anaerobic single-cell dispensing facilitates the cultivation of human gut bacteria.</title>
        <authorList>
            <person name="Afrizal A."/>
        </authorList>
    </citation>
    <scope>NUCLEOTIDE SEQUENCE</scope>
    <source>
        <strain evidence="2">CLA-AA-H272</strain>
    </source>
</reference>
<dbReference type="AlphaFoldDB" id="A0AAE3ABX1"/>
<organism evidence="2 3">
    <name type="scientific">Brotocaccenecus cirricatena</name>
    <dbReference type="NCBI Taxonomy" id="3064195"/>
    <lineage>
        <taxon>Bacteria</taxon>
        <taxon>Bacillati</taxon>
        <taxon>Bacillota</taxon>
        <taxon>Clostridia</taxon>
        <taxon>Eubacteriales</taxon>
        <taxon>Oscillospiraceae</taxon>
        <taxon>Brotocaccenecus</taxon>
    </lineage>
</organism>